<dbReference type="RefSeq" id="WP_079684694.1">
    <property type="nucleotide sequence ID" value="NZ_FUZU01000001.1"/>
</dbReference>
<accession>A0A1T5IHY1</accession>
<reference evidence="2 3" key="1">
    <citation type="submission" date="2017-02" db="EMBL/GenBank/DDBJ databases">
        <authorList>
            <person name="Peterson S.W."/>
        </authorList>
    </citation>
    <scope>NUCLEOTIDE SEQUENCE [LARGE SCALE GENOMIC DNA]</scope>
    <source>
        <strain evidence="2 3">DSM 25262</strain>
    </source>
</reference>
<evidence type="ECO:0000256" key="1">
    <source>
        <dbReference type="SAM" id="SignalP"/>
    </source>
</evidence>
<evidence type="ECO:0000313" key="3">
    <source>
        <dbReference type="Proteomes" id="UP000190961"/>
    </source>
</evidence>
<proteinExistence type="predicted"/>
<feature type="chain" id="PRO_5012391558" description="Lipoprotein, rSAM/lipoprotein system" evidence="1">
    <location>
        <begin position="16"/>
        <end position="147"/>
    </location>
</feature>
<name>A0A1T5IHY1_9BACT</name>
<dbReference type="PROSITE" id="PS51257">
    <property type="entry name" value="PROKAR_LIPOPROTEIN"/>
    <property type="match status" value="1"/>
</dbReference>
<dbReference type="Gene3D" id="2.60.40.10">
    <property type="entry name" value="Immunoglobulins"/>
    <property type="match status" value="1"/>
</dbReference>
<dbReference type="Proteomes" id="UP000190961">
    <property type="component" value="Unassembled WGS sequence"/>
</dbReference>
<dbReference type="AlphaFoldDB" id="A0A1T5IHY1"/>
<organism evidence="2 3">
    <name type="scientific">Ohtaekwangia koreensis</name>
    <dbReference type="NCBI Taxonomy" id="688867"/>
    <lineage>
        <taxon>Bacteria</taxon>
        <taxon>Pseudomonadati</taxon>
        <taxon>Bacteroidota</taxon>
        <taxon>Cytophagia</taxon>
        <taxon>Cytophagales</taxon>
        <taxon>Fulvivirgaceae</taxon>
        <taxon>Ohtaekwangia</taxon>
    </lineage>
</organism>
<protein>
    <recommendedName>
        <fullName evidence="4">Lipoprotein, rSAM/lipoprotein system</fullName>
    </recommendedName>
</protein>
<dbReference type="OrthoDB" id="1409998at2"/>
<dbReference type="InterPro" id="IPR013783">
    <property type="entry name" value="Ig-like_fold"/>
</dbReference>
<sequence length="147" mass="16619">MKKLFLTLSVVAAFAITSCDNDNSVNPQPLGKAVVTGTVFADFDYTNNTSDKTWDKVANKKVIAAIYDDYNESVRYIETTTDANGNYTIEVEIGNRELEIYIHLVDFKADVRYDDGIENRTFTGEYFSTGADLEKGGEYIRDIYYND</sequence>
<feature type="signal peptide" evidence="1">
    <location>
        <begin position="1"/>
        <end position="15"/>
    </location>
</feature>
<keyword evidence="1" id="KW-0732">Signal</keyword>
<keyword evidence="3" id="KW-1185">Reference proteome</keyword>
<gene>
    <name evidence="2" type="ORF">SAMN05660236_0036</name>
</gene>
<evidence type="ECO:0000313" key="2">
    <source>
        <dbReference type="EMBL" id="SKC38632.1"/>
    </source>
</evidence>
<dbReference type="EMBL" id="FUZU01000001">
    <property type="protein sequence ID" value="SKC38632.1"/>
    <property type="molecule type" value="Genomic_DNA"/>
</dbReference>
<evidence type="ECO:0008006" key="4">
    <source>
        <dbReference type="Google" id="ProtNLM"/>
    </source>
</evidence>